<proteinExistence type="predicted"/>
<dbReference type="PANTHER" id="PTHR32196">
    <property type="entry name" value="ABC TRANSPORTER PERMEASE PROTEIN YPHD-RELATED-RELATED"/>
    <property type="match status" value="1"/>
</dbReference>
<dbReference type="AlphaFoldDB" id="A0A382F4U8"/>
<gene>
    <name evidence="2" type="ORF">METZ01_LOCUS210569</name>
</gene>
<name>A0A382F4U8_9ZZZZ</name>
<sequence>MAIAVPESFLTGNNIENLLRRTAMYGVLGIGVAFVIITAGIDLSIGSIVCLSGCLLTILLS</sequence>
<organism evidence="2">
    <name type="scientific">marine metagenome</name>
    <dbReference type="NCBI Taxonomy" id="408172"/>
    <lineage>
        <taxon>unclassified sequences</taxon>
        <taxon>metagenomes</taxon>
        <taxon>ecological metagenomes</taxon>
    </lineage>
</organism>
<protein>
    <submittedName>
        <fullName evidence="2">Uncharacterized protein</fullName>
    </submittedName>
</protein>
<keyword evidence="1" id="KW-1133">Transmembrane helix</keyword>
<accession>A0A382F4U8</accession>
<feature type="non-terminal residue" evidence="2">
    <location>
        <position position="61"/>
    </location>
</feature>
<keyword evidence="1" id="KW-0812">Transmembrane</keyword>
<reference evidence="2" key="1">
    <citation type="submission" date="2018-05" db="EMBL/GenBank/DDBJ databases">
        <authorList>
            <person name="Lanie J.A."/>
            <person name="Ng W.-L."/>
            <person name="Kazmierczak K.M."/>
            <person name="Andrzejewski T.M."/>
            <person name="Davidsen T.M."/>
            <person name="Wayne K.J."/>
            <person name="Tettelin H."/>
            <person name="Glass J.I."/>
            <person name="Rusch D."/>
            <person name="Podicherti R."/>
            <person name="Tsui H.-C.T."/>
            <person name="Winkler M.E."/>
        </authorList>
    </citation>
    <scope>NUCLEOTIDE SEQUENCE</scope>
</reference>
<keyword evidence="1" id="KW-0472">Membrane</keyword>
<evidence type="ECO:0000313" key="2">
    <source>
        <dbReference type="EMBL" id="SVB57715.1"/>
    </source>
</evidence>
<feature type="transmembrane region" description="Helical" evidence="1">
    <location>
        <begin position="27"/>
        <end position="60"/>
    </location>
</feature>
<dbReference type="EMBL" id="UINC01047881">
    <property type="protein sequence ID" value="SVB57715.1"/>
    <property type="molecule type" value="Genomic_DNA"/>
</dbReference>
<dbReference type="GO" id="GO:0005886">
    <property type="term" value="C:plasma membrane"/>
    <property type="evidence" value="ECO:0007669"/>
    <property type="project" value="TreeGrafter"/>
</dbReference>
<evidence type="ECO:0000256" key="1">
    <source>
        <dbReference type="SAM" id="Phobius"/>
    </source>
</evidence>